<comment type="similarity">
    <text evidence="1">Belongs to the NmrA-type oxidoreductase family.</text>
</comment>
<dbReference type="EMBL" id="JABXRN010000001">
    <property type="protein sequence ID" value="MBA8127002.1"/>
    <property type="molecule type" value="Genomic_DNA"/>
</dbReference>
<dbReference type="CDD" id="cd05251">
    <property type="entry name" value="NmrA_like_SDR_a"/>
    <property type="match status" value="1"/>
</dbReference>
<dbReference type="SUPFAM" id="SSF51735">
    <property type="entry name" value="NAD(P)-binding Rossmann-fold domains"/>
    <property type="match status" value="1"/>
</dbReference>
<dbReference type="InterPro" id="IPR051164">
    <property type="entry name" value="NmrA-like_oxidored"/>
</dbReference>
<dbReference type="InterPro" id="IPR008030">
    <property type="entry name" value="NmrA-like"/>
</dbReference>
<evidence type="ECO:0000256" key="2">
    <source>
        <dbReference type="ARBA" id="ARBA00022857"/>
    </source>
</evidence>
<evidence type="ECO:0000259" key="3">
    <source>
        <dbReference type="Pfam" id="PF05368"/>
    </source>
</evidence>
<sequence>MTHTAEFLVFGATGQQGGAVARALRRAGRQVRAFVRNPHSEVARALTTEGITLAIGDLFDLASIDRAMSGIQGVFSVQTSSPAGEISDEQEVMQGKAIADSALAAGIRHLVYSSSGAAGKAPTGMGHFDSKSTIEDYLRALPLSTTITRPASFMEMMLLPGMGLNSGHFFFFMQRHQAMQMIALQDLGRINAQILCNPERYRGQTLELASQALTGEDLQRAFSDAAGHPVHYHRFPDELLAQNTFLRQLTALVDNGIVAGSADIPALEQEFGMMMTLEQWLAGPARQSFNAALNAPQANLVLR</sequence>
<gene>
    <name evidence="5" type="ORF">AAFL32_06960</name>
    <name evidence="4" type="ORF">HV064_24310</name>
    <name evidence="6" type="ORF">KOSB73_260101</name>
</gene>
<proteinExistence type="inferred from homology"/>
<protein>
    <submittedName>
        <fullName evidence="6">NmrA family protein</fullName>
    </submittedName>
    <submittedName>
        <fullName evidence="4">NmrA/HSCARG family protein</fullName>
    </submittedName>
</protein>
<dbReference type="EMBL" id="FZTC01000019">
    <property type="protein sequence ID" value="SNU35377.1"/>
    <property type="molecule type" value="Genomic_DNA"/>
</dbReference>
<keyword evidence="2" id="KW-0521">NADP</keyword>
<dbReference type="InterPro" id="IPR036291">
    <property type="entry name" value="NAD(P)-bd_dom_sf"/>
</dbReference>
<feature type="domain" description="NmrA-like" evidence="3">
    <location>
        <begin position="7"/>
        <end position="242"/>
    </location>
</feature>
<evidence type="ECO:0000313" key="4">
    <source>
        <dbReference type="EMBL" id="MBA8127002.1"/>
    </source>
</evidence>
<reference evidence="4 8" key="3">
    <citation type="submission" date="2020-06" db="EMBL/GenBank/DDBJ databases">
        <title>REHAB project genomes.</title>
        <authorList>
            <person name="Shaw L.P."/>
        </authorList>
    </citation>
    <scope>NUCLEOTIDE SEQUENCE [LARGE SCALE GENOMIC DNA]</scope>
    <source>
        <strain evidence="4 8">RHBSTW-00092</strain>
    </source>
</reference>
<dbReference type="Proteomes" id="UP001458070">
    <property type="component" value="Unassembled WGS sequence"/>
</dbReference>
<dbReference type="GeneID" id="97395625"/>
<dbReference type="Gene3D" id="3.40.50.720">
    <property type="entry name" value="NAD(P)-binding Rossmann-like Domain"/>
    <property type="match status" value="1"/>
</dbReference>
<dbReference type="Pfam" id="PF05368">
    <property type="entry name" value="NmrA"/>
    <property type="match status" value="1"/>
</dbReference>
<evidence type="ECO:0000313" key="5">
    <source>
        <dbReference type="EMBL" id="MEM0623622.1"/>
    </source>
</evidence>
<dbReference type="PANTHER" id="PTHR42748:SF7">
    <property type="entry name" value="NMRA LIKE REDOX SENSOR 1-RELATED"/>
    <property type="match status" value="1"/>
</dbReference>
<reference evidence="5 9" key="4">
    <citation type="submission" date="2024-04" db="EMBL/GenBank/DDBJ databases">
        <title>Draft genome assemblies of urinary isolates.</title>
        <authorList>
            <person name="Appleberry H."/>
            <person name="Kula A."/>
            <person name="Wolfe A.J."/>
            <person name="Putonti C."/>
        </authorList>
    </citation>
    <scope>NUCLEOTIDE SEQUENCE [LARGE SCALE GENOMIC DNA]</scope>
    <source>
        <strain evidence="5 9">UMB12529</strain>
    </source>
</reference>
<evidence type="ECO:0000313" key="8">
    <source>
        <dbReference type="Proteomes" id="UP000557483"/>
    </source>
</evidence>
<dbReference type="EMBL" id="JBCGEM010000004">
    <property type="protein sequence ID" value="MEM0623622.1"/>
    <property type="molecule type" value="Genomic_DNA"/>
</dbReference>
<reference evidence="7" key="1">
    <citation type="submission" date="2017-08" db="EMBL/GenBank/DDBJ databases">
        <authorList>
            <person name="Brisse S."/>
        </authorList>
    </citation>
    <scope>NUCLEOTIDE SEQUENCE [LARGE SCALE GENOMIC DNA]</scope>
    <source>
        <strain evidence="7">06D021</strain>
    </source>
</reference>
<dbReference type="Proteomes" id="UP000220639">
    <property type="component" value="Unassembled WGS sequence"/>
</dbReference>
<keyword evidence="9" id="KW-1185">Reference proteome</keyword>
<accession>A0A285B366</accession>
<dbReference type="RefSeq" id="WP_004139051.1">
    <property type="nucleotide sequence ID" value="NZ_CABGKG010000010.1"/>
</dbReference>
<dbReference type="Proteomes" id="UP000557483">
    <property type="component" value="Unassembled WGS sequence"/>
</dbReference>
<evidence type="ECO:0000313" key="7">
    <source>
        <dbReference type="Proteomes" id="UP000220639"/>
    </source>
</evidence>
<organism evidence="6 7">
    <name type="scientific">Klebsiella grimontii</name>
    <dbReference type="NCBI Taxonomy" id="2058152"/>
    <lineage>
        <taxon>Bacteria</taxon>
        <taxon>Pseudomonadati</taxon>
        <taxon>Pseudomonadota</taxon>
        <taxon>Gammaproteobacteria</taxon>
        <taxon>Enterobacterales</taxon>
        <taxon>Enterobacteriaceae</taxon>
        <taxon>Klebsiella/Raoultella group</taxon>
        <taxon>Klebsiella</taxon>
    </lineage>
</organism>
<dbReference type="AlphaFoldDB" id="A0A285B366"/>
<reference evidence="6" key="2">
    <citation type="submission" date="2017-08" db="EMBL/GenBank/DDBJ databases">
        <authorList>
            <person name="de Groot N.N."/>
        </authorList>
    </citation>
    <scope>NUCLEOTIDE SEQUENCE [LARGE SCALE GENOMIC DNA]</scope>
    <source>
        <strain evidence="6">06D021</strain>
    </source>
</reference>
<dbReference type="Gene3D" id="3.90.25.10">
    <property type="entry name" value="UDP-galactose 4-epimerase, domain 1"/>
    <property type="match status" value="1"/>
</dbReference>
<dbReference type="PANTHER" id="PTHR42748">
    <property type="entry name" value="NITROGEN METABOLITE REPRESSION PROTEIN NMRA FAMILY MEMBER"/>
    <property type="match status" value="1"/>
</dbReference>
<evidence type="ECO:0000256" key="1">
    <source>
        <dbReference type="ARBA" id="ARBA00006328"/>
    </source>
</evidence>
<name>A0A285B366_9ENTR</name>
<evidence type="ECO:0000313" key="6">
    <source>
        <dbReference type="EMBL" id="SNU35377.1"/>
    </source>
</evidence>
<evidence type="ECO:0000313" key="9">
    <source>
        <dbReference type="Proteomes" id="UP001458070"/>
    </source>
</evidence>